<proteinExistence type="inferred from homology"/>
<dbReference type="GO" id="GO:0016887">
    <property type="term" value="F:ATP hydrolysis activity"/>
    <property type="evidence" value="ECO:0007669"/>
    <property type="project" value="InterPro"/>
</dbReference>
<dbReference type="Proteomes" id="UP000031515">
    <property type="component" value="Unassembled WGS sequence"/>
</dbReference>
<name>A0A093DEZ3_CHAPE</name>
<evidence type="ECO:0000256" key="10">
    <source>
        <dbReference type="ARBA" id="ARBA00023136"/>
    </source>
</evidence>
<dbReference type="Gene3D" id="3.40.50.300">
    <property type="entry name" value="P-loop containing nucleotide triphosphate hydrolases"/>
    <property type="match status" value="1"/>
</dbReference>
<evidence type="ECO:0000256" key="7">
    <source>
        <dbReference type="ARBA" id="ARBA00022856"/>
    </source>
</evidence>
<evidence type="ECO:0000256" key="1">
    <source>
        <dbReference type="ARBA" id="ARBA00004127"/>
    </source>
</evidence>
<keyword evidence="3" id="KW-0813">Transport</keyword>
<feature type="non-terminal residue" evidence="12">
    <location>
        <position position="1"/>
    </location>
</feature>
<dbReference type="InterPro" id="IPR017871">
    <property type="entry name" value="ABC_transporter-like_CS"/>
</dbReference>
<dbReference type="EMBL" id="KN125809">
    <property type="protein sequence ID" value="KFU84535.1"/>
    <property type="molecule type" value="Genomic_DNA"/>
</dbReference>
<evidence type="ECO:0000313" key="13">
    <source>
        <dbReference type="Proteomes" id="UP000031515"/>
    </source>
</evidence>
<organism evidence="12 13">
    <name type="scientific">Chaetura pelagica</name>
    <name type="common">Chimney swift</name>
    <name type="synonym">Hirundo pelagica</name>
    <dbReference type="NCBI Taxonomy" id="8897"/>
    <lineage>
        <taxon>Eukaryota</taxon>
        <taxon>Metazoa</taxon>
        <taxon>Chordata</taxon>
        <taxon>Craniata</taxon>
        <taxon>Vertebrata</taxon>
        <taxon>Euteleostomi</taxon>
        <taxon>Archelosauria</taxon>
        <taxon>Archosauria</taxon>
        <taxon>Dinosauria</taxon>
        <taxon>Saurischia</taxon>
        <taxon>Theropoda</taxon>
        <taxon>Coelurosauria</taxon>
        <taxon>Aves</taxon>
        <taxon>Neognathae</taxon>
        <taxon>Neoaves</taxon>
        <taxon>Strisores</taxon>
        <taxon>Apodiformes</taxon>
        <taxon>Apodidae</taxon>
        <taxon>Apodinae</taxon>
        <taxon>Chaetura</taxon>
    </lineage>
</organism>
<keyword evidence="7" id="KW-0653">Protein transport</keyword>
<keyword evidence="4" id="KW-0812">Transmembrane</keyword>
<dbReference type="InterPro" id="IPR027417">
    <property type="entry name" value="P-loop_NTPase"/>
</dbReference>
<evidence type="ECO:0000256" key="4">
    <source>
        <dbReference type="ARBA" id="ARBA00022692"/>
    </source>
</evidence>
<dbReference type="Pfam" id="PF00005">
    <property type="entry name" value="ABC_tran"/>
    <property type="match status" value="1"/>
</dbReference>
<dbReference type="FunFam" id="3.40.50.300:FF:000140">
    <property type="entry name" value="Lipid A export ATP-binding/permease protein MsbA"/>
    <property type="match status" value="1"/>
</dbReference>
<gene>
    <name evidence="12" type="ORF">M959_11817</name>
</gene>
<sequence>GGTQEPATLRGEVAFRRVSFTYPTRPQHLVLKEVSFELPPGKVTALAGLNGSGKSTCVGLLGRLHEPVRGEVLLDGVPLHAYEHHYLHRQVVLVGQEPVLFSGTIWDNITFGLEGCREEEVRAAAAAAGALDFILALEQGFHTDVGEKGGKLSAGEKQRVAIARALVRRPTVLILDEATNALDGEVKAVLQEWVRSGRVRTVLLITHCPRMLEVADHVVVLEQGTVAEMGIPAELRGRRGAYRRLLQH</sequence>
<dbReference type="GO" id="GO:0005524">
    <property type="term" value="F:ATP binding"/>
    <property type="evidence" value="ECO:0007669"/>
    <property type="project" value="UniProtKB-KW"/>
</dbReference>
<dbReference type="AlphaFoldDB" id="A0A093DEZ3"/>
<dbReference type="PANTHER" id="PTHR43394">
    <property type="entry name" value="ATP-DEPENDENT PERMEASE MDL1, MITOCHONDRIAL"/>
    <property type="match status" value="1"/>
</dbReference>
<reference evidence="12 13" key="1">
    <citation type="submission" date="2013-08" db="EMBL/GenBank/DDBJ databases">
        <title>Genome evolution of avian class.</title>
        <authorList>
            <person name="Zhang G."/>
            <person name="Li C."/>
        </authorList>
    </citation>
    <scope>NUCLEOTIDE SEQUENCE [LARGE SCALE GENOMIC DNA]</scope>
    <source>
        <strain evidence="12">M959</strain>
    </source>
</reference>
<protein>
    <submittedName>
        <fullName evidence="12">Antigen peptide transporter 2</fullName>
    </submittedName>
</protein>
<comment type="similarity">
    <text evidence="2">Belongs to the ABC transporter superfamily. ABCB family. MHC peptide exporter (TC 3.A.1.209) subfamily.</text>
</comment>
<keyword evidence="9" id="KW-1133">Transmembrane helix</keyword>
<dbReference type="GO" id="GO:0012505">
    <property type="term" value="C:endomembrane system"/>
    <property type="evidence" value="ECO:0007669"/>
    <property type="project" value="UniProtKB-SubCell"/>
</dbReference>
<keyword evidence="7" id="KW-0571">Peptide transport</keyword>
<dbReference type="PROSITE" id="PS00211">
    <property type="entry name" value="ABC_TRANSPORTER_1"/>
    <property type="match status" value="1"/>
</dbReference>
<dbReference type="InterPro" id="IPR003593">
    <property type="entry name" value="AAA+_ATPase"/>
</dbReference>
<keyword evidence="5" id="KW-0547">Nucleotide-binding</keyword>
<evidence type="ECO:0000256" key="6">
    <source>
        <dbReference type="ARBA" id="ARBA00022840"/>
    </source>
</evidence>
<accession>A0A093DEZ3</accession>
<dbReference type="SMART" id="SM00382">
    <property type="entry name" value="AAA"/>
    <property type="match status" value="1"/>
</dbReference>
<dbReference type="PROSITE" id="PS50893">
    <property type="entry name" value="ABC_TRANSPORTER_2"/>
    <property type="match status" value="1"/>
</dbReference>
<reference evidence="13" key="2">
    <citation type="journal article" date="2014" name="Science">
        <title>Comparative genomics reveals insights into avian genome evolution and adaptation.</title>
        <authorList>
            <consortium name="Avian Genome Consortium"/>
            <person name="Zhang G."/>
            <person name="Li C."/>
            <person name="Li Q."/>
            <person name="Li B."/>
            <person name="Larkin D.M."/>
            <person name="Lee C."/>
            <person name="Storz J.F."/>
            <person name="Antunes A."/>
            <person name="Greenwold M.J."/>
            <person name="Meredith R.W."/>
            <person name="Odeen A."/>
            <person name="Cui J."/>
            <person name="Zhou Q."/>
            <person name="Xu L."/>
            <person name="Pan H."/>
            <person name="Wang Z."/>
            <person name="Jin L."/>
            <person name="Zhang P."/>
            <person name="Hu H."/>
            <person name="Yang W."/>
            <person name="Hu J."/>
            <person name="Xiao J."/>
            <person name="Yang Z."/>
            <person name="Liu Y."/>
            <person name="Xie Q."/>
            <person name="Yu H."/>
            <person name="Lian J."/>
            <person name="Wen P."/>
            <person name="Zhang F."/>
            <person name="Li H."/>
            <person name="Zeng Y."/>
            <person name="Xiong Z."/>
            <person name="Liu S."/>
            <person name="Zhou L."/>
            <person name="Huang Z."/>
            <person name="An N."/>
            <person name="Wang J."/>
            <person name="Zheng Q."/>
            <person name="Xiong Y."/>
            <person name="Wang G."/>
            <person name="Wang B."/>
            <person name="Wang J."/>
            <person name="Fan Y."/>
            <person name="da Fonseca R.R."/>
            <person name="Alfaro-Nunez A."/>
            <person name="Schubert M."/>
            <person name="Orlando L."/>
            <person name="Mourier T."/>
            <person name="Howard J.T."/>
            <person name="Ganapathy G."/>
            <person name="Pfenning A."/>
            <person name="Whitney O."/>
            <person name="Rivas M.V."/>
            <person name="Hara E."/>
            <person name="Smith J."/>
            <person name="Farre M."/>
            <person name="Narayan J."/>
            <person name="Slavov G."/>
            <person name="Romanov M.N."/>
            <person name="Borges R."/>
            <person name="Machado J.P."/>
            <person name="Khan I."/>
            <person name="Springer M.S."/>
            <person name="Gatesy J."/>
            <person name="Hoffmann F.G."/>
            <person name="Opazo J.C."/>
            <person name="Hastad O."/>
            <person name="Sawyer R.H."/>
            <person name="Kim H."/>
            <person name="Kim K.W."/>
            <person name="Kim H.J."/>
            <person name="Cho S."/>
            <person name="Li N."/>
            <person name="Huang Y."/>
            <person name="Bruford M.W."/>
            <person name="Zhan X."/>
            <person name="Dixon A."/>
            <person name="Bertelsen M.F."/>
            <person name="Derryberry E."/>
            <person name="Warren W."/>
            <person name="Wilson R.K."/>
            <person name="Li S."/>
            <person name="Ray D.A."/>
            <person name="Green R.E."/>
            <person name="O'Brien S.J."/>
            <person name="Griffin D."/>
            <person name="Johnson W.E."/>
            <person name="Haussler D."/>
            <person name="Ryder O.A."/>
            <person name="Willerslev E."/>
            <person name="Graves G.R."/>
            <person name="Alstrom P."/>
            <person name="Fjeldsa J."/>
            <person name="Mindell D.P."/>
            <person name="Edwards S.V."/>
            <person name="Braun E.L."/>
            <person name="Rahbek C."/>
            <person name="Burt D.W."/>
            <person name="Houde P."/>
            <person name="Zhang Y."/>
            <person name="Yang H."/>
            <person name="Wang J."/>
            <person name="Jarvis E.D."/>
            <person name="Gilbert M.T."/>
            <person name="Wang J."/>
        </authorList>
    </citation>
    <scope>NUCLEOTIDE SEQUENCE [LARGE SCALE GENOMIC DNA]</scope>
</reference>
<comment type="subcellular location">
    <subcellularLocation>
        <location evidence="1">Endomembrane system</location>
        <topology evidence="1">Multi-pass membrane protein</topology>
    </subcellularLocation>
</comment>
<dbReference type="InterPro" id="IPR003439">
    <property type="entry name" value="ABC_transporter-like_ATP-bd"/>
</dbReference>
<feature type="non-terminal residue" evidence="12">
    <location>
        <position position="248"/>
    </location>
</feature>
<dbReference type="InterPro" id="IPR039421">
    <property type="entry name" value="Type_1_exporter"/>
</dbReference>
<dbReference type="PANTHER" id="PTHR43394:SF14">
    <property type="entry name" value="TRANSPORTER 2, ATP BINDING CASSETTE SUBFAMILY B"/>
    <property type="match status" value="1"/>
</dbReference>
<evidence type="ECO:0000256" key="8">
    <source>
        <dbReference type="ARBA" id="ARBA00022967"/>
    </source>
</evidence>
<keyword evidence="6" id="KW-0067">ATP-binding</keyword>
<evidence type="ECO:0000313" key="12">
    <source>
        <dbReference type="EMBL" id="KFU84535.1"/>
    </source>
</evidence>
<dbReference type="SUPFAM" id="SSF52540">
    <property type="entry name" value="P-loop containing nucleoside triphosphate hydrolases"/>
    <property type="match status" value="1"/>
</dbReference>
<evidence type="ECO:0000256" key="2">
    <source>
        <dbReference type="ARBA" id="ARBA00006493"/>
    </source>
</evidence>
<evidence type="ECO:0000259" key="11">
    <source>
        <dbReference type="PROSITE" id="PS50893"/>
    </source>
</evidence>
<keyword evidence="13" id="KW-1185">Reference proteome</keyword>
<evidence type="ECO:0000256" key="3">
    <source>
        <dbReference type="ARBA" id="ARBA00022448"/>
    </source>
</evidence>
<feature type="domain" description="ABC transporter" evidence="11">
    <location>
        <begin position="13"/>
        <end position="248"/>
    </location>
</feature>
<evidence type="ECO:0000256" key="5">
    <source>
        <dbReference type="ARBA" id="ARBA00022741"/>
    </source>
</evidence>
<keyword evidence="10" id="KW-0472">Membrane</keyword>
<keyword evidence="8" id="KW-1278">Translocase</keyword>
<dbReference type="GO" id="GO:0015421">
    <property type="term" value="F:ABC-type oligopeptide transporter activity"/>
    <property type="evidence" value="ECO:0007669"/>
    <property type="project" value="TreeGrafter"/>
</dbReference>
<evidence type="ECO:0000256" key="9">
    <source>
        <dbReference type="ARBA" id="ARBA00022989"/>
    </source>
</evidence>